<accession>A0A9X2S0X4</accession>
<name>A0A9X2S0X4_9FIRM</name>
<dbReference type="RefSeq" id="WP_257560275.1">
    <property type="nucleotide sequence ID" value="NZ_JANKBY010000055.1"/>
</dbReference>
<comment type="caution">
    <text evidence="1">The sequence shown here is derived from an EMBL/GenBank/DDBJ whole genome shotgun (WGS) entry which is preliminary data.</text>
</comment>
<reference evidence="1" key="1">
    <citation type="submission" date="2022-07" db="EMBL/GenBank/DDBJ databases">
        <title>Enhanced cultured diversity of the mouse gut microbiota enables custom-made synthetic communities.</title>
        <authorList>
            <person name="Afrizal A."/>
        </authorList>
    </citation>
    <scope>NUCLEOTIDE SEQUENCE</scope>
    <source>
        <strain evidence="1">DSM 29186</strain>
    </source>
</reference>
<dbReference type="EMBL" id="JANKBY010000055">
    <property type="protein sequence ID" value="MCR1822418.1"/>
    <property type="molecule type" value="Genomic_DNA"/>
</dbReference>
<organism evidence="1 2">
    <name type="scientific">Terrisporobacter muris</name>
    <dbReference type="NCBI Taxonomy" id="2963284"/>
    <lineage>
        <taxon>Bacteria</taxon>
        <taxon>Bacillati</taxon>
        <taxon>Bacillota</taxon>
        <taxon>Clostridia</taxon>
        <taxon>Peptostreptococcales</taxon>
        <taxon>Peptostreptococcaceae</taxon>
        <taxon>Terrisporobacter</taxon>
    </lineage>
</organism>
<sequence>MRNLIKTKTEGNVVYIEKKQKDTMDLRCSMCGEVKNEMQLTVEDGLYKCECGSSSFIPQIDLEEIL</sequence>
<gene>
    <name evidence="1" type="ORF">NSA58_06430</name>
</gene>
<evidence type="ECO:0000313" key="2">
    <source>
        <dbReference type="Proteomes" id="UP001140817"/>
    </source>
</evidence>
<keyword evidence="2" id="KW-1185">Reference proteome</keyword>
<evidence type="ECO:0000313" key="1">
    <source>
        <dbReference type="EMBL" id="MCR1822418.1"/>
    </source>
</evidence>
<dbReference type="AlphaFoldDB" id="A0A9X2S0X4"/>
<proteinExistence type="predicted"/>
<protein>
    <submittedName>
        <fullName evidence="1">Uncharacterized protein</fullName>
    </submittedName>
</protein>
<dbReference type="Proteomes" id="UP001140817">
    <property type="component" value="Unassembled WGS sequence"/>
</dbReference>